<proteinExistence type="predicted"/>
<feature type="compositionally biased region" description="Basic residues" evidence="1">
    <location>
        <begin position="94"/>
        <end position="106"/>
    </location>
</feature>
<reference evidence="2" key="1">
    <citation type="submission" date="2022-03" db="EMBL/GenBank/DDBJ databases">
        <authorList>
            <person name="Alioto T."/>
            <person name="Alioto T."/>
            <person name="Gomez Garrido J."/>
        </authorList>
    </citation>
    <scope>NUCLEOTIDE SEQUENCE</scope>
</reference>
<dbReference type="EMBL" id="OW240920">
    <property type="protein sequence ID" value="CAH2313844.1"/>
    <property type="molecule type" value="Genomic_DNA"/>
</dbReference>
<accession>A0AAD1SXY6</accession>
<feature type="region of interest" description="Disordered" evidence="1">
    <location>
        <begin position="1"/>
        <end position="106"/>
    </location>
</feature>
<gene>
    <name evidence="2" type="ORF">PECUL_23A020532</name>
</gene>
<feature type="compositionally biased region" description="Polar residues" evidence="1">
    <location>
        <begin position="1"/>
        <end position="11"/>
    </location>
</feature>
<evidence type="ECO:0000313" key="2">
    <source>
        <dbReference type="EMBL" id="CAH2313844.1"/>
    </source>
</evidence>
<dbReference type="Proteomes" id="UP001295444">
    <property type="component" value="Chromosome 09"/>
</dbReference>
<evidence type="ECO:0000313" key="3">
    <source>
        <dbReference type="Proteomes" id="UP001295444"/>
    </source>
</evidence>
<feature type="compositionally biased region" description="Polar residues" evidence="1">
    <location>
        <begin position="58"/>
        <end position="73"/>
    </location>
</feature>
<dbReference type="AlphaFoldDB" id="A0AAD1SXY6"/>
<organism evidence="2 3">
    <name type="scientific">Pelobates cultripes</name>
    <name type="common">Western spadefoot toad</name>
    <dbReference type="NCBI Taxonomy" id="61616"/>
    <lineage>
        <taxon>Eukaryota</taxon>
        <taxon>Metazoa</taxon>
        <taxon>Chordata</taxon>
        <taxon>Craniata</taxon>
        <taxon>Vertebrata</taxon>
        <taxon>Euteleostomi</taxon>
        <taxon>Amphibia</taxon>
        <taxon>Batrachia</taxon>
        <taxon>Anura</taxon>
        <taxon>Pelobatoidea</taxon>
        <taxon>Pelobatidae</taxon>
        <taxon>Pelobates</taxon>
    </lineage>
</organism>
<feature type="compositionally biased region" description="Basic and acidic residues" evidence="1">
    <location>
        <begin position="14"/>
        <end position="24"/>
    </location>
</feature>
<keyword evidence="3" id="KW-1185">Reference proteome</keyword>
<evidence type="ECO:0000256" key="1">
    <source>
        <dbReference type="SAM" id="MobiDB-lite"/>
    </source>
</evidence>
<protein>
    <submittedName>
        <fullName evidence="2">Uncharacterized protein</fullName>
    </submittedName>
</protein>
<name>A0AAD1SXY6_PELCU</name>
<feature type="non-terminal residue" evidence="2">
    <location>
        <position position="1"/>
    </location>
</feature>
<sequence length="106" mass="11201">PQQKGDTNPNRQGRRQDAQPKKVDAGGQTPASPREGGEEEGTAEDKHKTTPNKAGEATLSTHSNSEQSMGSQHPHTKEIAPASPPTTGGTHPAASRHRLTPKGLRL</sequence>